<evidence type="ECO:0000256" key="8">
    <source>
        <dbReference type="SAM" id="Phobius"/>
    </source>
</evidence>
<dbReference type="CDD" id="cd00054">
    <property type="entry name" value="EGF_CA"/>
    <property type="match status" value="2"/>
</dbReference>
<feature type="region of interest" description="Disordered" evidence="7">
    <location>
        <begin position="147"/>
        <end position="226"/>
    </location>
</feature>
<dbReference type="KEGG" id="bfo:118430140"/>
<keyword evidence="3" id="KW-0677">Repeat</keyword>
<dbReference type="Pfam" id="PF07645">
    <property type="entry name" value="EGF_CA"/>
    <property type="match status" value="1"/>
</dbReference>
<keyword evidence="8" id="KW-1133">Transmembrane helix</keyword>
<dbReference type="RefSeq" id="XP_035696743.1">
    <property type="nucleotide sequence ID" value="XM_035840850.1"/>
</dbReference>
<dbReference type="InterPro" id="IPR000152">
    <property type="entry name" value="EGF-type_Asp/Asn_hydroxyl_site"/>
</dbReference>
<dbReference type="InterPro" id="IPR000742">
    <property type="entry name" value="EGF"/>
</dbReference>
<dbReference type="AlphaFoldDB" id="A0A9J7M9K0"/>
<sequence length="521" mass="59383">MARNGAEGSSVHEYEDVDKRYEERDGKDVFVLSSGLKRQVPRVPPTRHRDKDEDQKYKDEDKKYEDVDKKYKDEDKKYEDVDKKYEDVDKKYEDVPRVPPPRHHDKDEDKKYKDEDKKYEDVDKKYEDVDKKYEDVDKKYEDGKNCFALSSGLKRKEPEVPPRRDRKKESKDVDKKDVSNVSSSGLKREMSPPRVRHLDMGDHVVDYGGYKEETHPDDSYKPDDTYRGKDEKNCCSGLDAKGCVTEMWSKFKSRRVYALGCGLVVIVAVVNAVVLSTYLGSESKEHDSKPQGDMINGDKLKKPFFTPSFTEFYAENISTVVNSTLFSSPSMLALKEFVTTTSGDDDISPVTLTSASLSTTAIDECIRNPCQHGTCVSNGGAYDCTCSPGWTGQNCQQDINECTMKPCLHGRCENKDGGYNCTCSHGWTGRNCQDSAGPCHSGWTEYNNHCYRVIKEEVDWVTASRGVMHSHWVQALLLSETGARTSSLKILSLQLVSDMQLFITFLHCNYRCRCLQMRSQT</sequence>
<feature type="disulfide bond" evidence="6">
    <location>
        <begin position="402"/>
        <end position="412"/>
    </location>
</feature>
<protein>
    <submittedName>
        <fullName evidence="11">Uncharacterized protein LOC118430140</fullName>
    </submittedName>
</protein>
<evidence type="ECO:0000256" key="2">
    <source>
        <dbReference type="ARBA" id="ARBA00022729"/>
    </source>
</evidence>
<dbReference type="SMART" id="SM00181">
    <property type="entry name" value="EGF"/>
    <property type="match status" value="2"/>
</dbReference>
<feature type="disulfide bond" evidence="6">
    <location>
        <begin position="365"/>
        <end position="375"/>
    </location>
</feature>
<feature type="disulfide bond" evidence="6">
    <location>
        <begin position="423"/>
        <end position="432"/>
    </location>
</feature>
<feature type="compositionally biased region" description="Basic and acidic residues" evidence="7">
    <location>
        <begin position="10"/>
        <end position="28"/>
    </location>
</feature>
<keyword evidence="1 6" id="KW-0245">EGF-like domain</keyword>
<dbReference type="PROSITE" id="PS00022">
    <property type="entry name" value="EGF_1"/>
    <property type="match status" value="2"/>
</dbReference>
<dbReference type="InterPro" id="IPR049883">
    <property type="entry name" value="NOTCH1_EGF-like"/>
</dbReference>
<keyword evidence="8" id="KW-0472">Membrane</keyword>
<evidence type="ECO:0000256" key="1">
    <source>
        <dbReference type="ARBA" id="ARBA00022536"/>
    </source>
</evidence>
<reference evidence="11" key="2">
    <citation type="submission" date="2025-08" db="UniProtKB">
        <authorList>
            <consortium name="RefSeq"/>
        </authorList>
    </citation>
    <scope>IDENTIFICATION</scope>
    <source>
        <strain evidence="11">S238N-H82</strain>
        <tissue evidence="11">Testes</tissue>
    </source>
</reference>
<feature type="domain" description="EGF-like" evidence="9">
    <location>
        <begin position="361"/>
        <end position="396"/>
    </location>
</feature>
<dbReference type="PROSITE" id="PS50026">
    <property type="entry name" value="EGF_3"/>
    <property type="match status" value="2"/>
</dbReference>
<evidence type="ECO:0000256" key="6">
    <source>
        <dbReference type="PROSITE-ProRule" id="PRU00076"/>
    </source>
</evidence>
<comment type="caution">
    <text evidence="6">Lacks conserved residue(s) required for the propagation of feature annotation.</text>
</comment>
<dbReference type="Pfam" id="PF00008">
    <property type="entry name" value="EGF"/>
    <property type="match status" value="1"/>
</dbReference>
<dbReference type="FunFam" id="2.10.25.10:FF:000434">
    <property type="entry name" value="Predicted protein"/>
    <property type="match status" value="1"/>
</dbReference>
<feature type="compositionally biased region" description="Basic and acidic residues" evidence="7">
    <location>
        <begin position="186"/>
        <end position="226"/>
    </location>
</feature>
<accession>A0A9J7M9K0</accession>
<evidence type="ECO:0000256" key="5">
    <source>
        <dbReference type="ARBA" id="ARBA00023180"/>
    </source>
</evidence>
<proteinExistence type="predicted"/>
<keyword evidence="5" id="KW-0325">Glycoprotein</keyword>
<dbReference type="SUPFAM" id="SSF57184">
    <property type="entry name" value="Growth factor receptor domain"/>
    <property type="match status" value="1"/>
</dbReference>
<feature type="disulfide bond" evidence="6">
    <location>
        <begin position="386"/>
        <end position="395"/>
    </location>
</feature>
<dbReference type="SMART" id="SM00179">
    <property type="entry name" value="EGF_CA"/>
    <property type="match status" value="2"/>
</dbReference>
<dbReference type="GeneID" id="118430140"/>
<keyword evidence="2" id="KW-0732">Signal</keyword>
<dbReference type="GO" id="GO:0005615">
    <property type="term" value="C:extracellular space"/>
    <property type="evidence" value="ECO:0000318"/>
    <property type="project" value="GO_Central"/>
</dbReference>
<reference evidence="10" key="1">
    <citation type="journal article" date="2020" name="Nat. Ecol. Evol.">
        <title>Deeply conserved synteny resolves early events in vertebrate evolution.</title>
        <authorList>
            <person name="Simakov O."/>
            <person name="Marletaz F."/>
            <person name="Yue J.X."/>
            <person name="O'Connell B."/>
            <person name="Jenkins J."/>
            <person name="Brandt A."/>
            <person name="Calef R."/>
            <person name="Tung C.H."/>
            <person name="Huang T.K."/>
            <person name="Schmutz J."/>
            <person name="Satoh N."/>
            <person name="Yu J.K."/>
            <person name="Putnam N.H."/>
            <person name="Green R.E."/>
            <person name="Rokhsar D.S."/>
        </authorList>
    </citation>
    <scope>NUCLEOTIDE SEQUENCE [LARGE SCALE GENOMIC DNA]</scope>
    <source>
        <strain evidence="10">S238N-H82</strain>
    </source>
</reference>
<organism evidence="10 11">
    <name type="scientific">Branchiostoma floridae</name>
    <name type="common">Florida lancelet</name>
    <name type="synonym">Amphioxus</name>
    <dbReference type="NCBI Taxonomy" id="7739"/>
    <lineage>
        <taxon>Eukaryota</taxon>
        <taxon>Metazoa</taxon>
        <taxon>Chordata</taxon>
        <taxon>Cephalochordata</taxon>
        <taxon>Leptocardii</taxon>
        <taxon>Amphioxiformes</taxon>
        <taxon>Branchiostomatidae</taxon>
        <taxon>Branchiostoma</taxon>
    </lineage>
</organism>
<evidence type="ECO:0000256" key="3">
    <source>
        <dbReference type="ARBA" id="ARBA00022737"/>
    </source>
</evidence>
<evidence type="ECO:0000256" key="4">
    <source>
        <dbReference type="ARBA" id="ARBA00023157"/>
    </source>
</evidence>
<dbReference type="FunFam" id="2.10.25.10:FF:000279">
    <property type="entry name" value="Neurogenic locus notch 1"/>
    <property type="match status" value="1"/>
</dbReference>
<feature type="transmembrane region" description="Helical" evidence="8">
    <location>
        <begin position="256"/>
        <end position="279"/>
    </location>
</feature>
<dbReference type="GO" id="GO:0005509">
    <property type="term" value="F:calcium ion binding"/>
    <property type="evidence" value="ECO:0007669"/>
    <property type="project" value="InterPro"/>
</dbReference>
<dbReference type="PROSITE" id="PS01186">
    <property type="entry name" value="EGF_2"/>
    <property type="match status" value="2"/>
</dbReference>
<keyword evidence="10" id="KW-1185">Reference proteome</keyword>
<dbReference type="InterPro" id="IPR018097">
    <property type="entry name" value="EGF_Ca-bd_CS"/>
</dbReference>
<keyword evidence="4 6" id="KW-1015">Disulfide bond</keyword>
<evidence type="ECO:0000256" key="7">
    <source>
        <dbReference type="SAM" id="MobiDB-lite"/>
    </source>
</evidence>
<dbReference type="PANTHER" id="PTHR12916">
    <property type="entry name" value="CYTOCHROME C OXIDASE POLYPEPTIDE VIC-2"/>
    <property type="match status" value="1"/>
</dbReference>
<name>A0A9J7M9K0_BRAFL</name>
<dbReference type="OrthoDB" id="441660at2759"/>
<gene>
    <name evidence="11" type="primary">LOC118430140</name>
</gene>
<dbReference type="PROSITE" id="PS00010">
    <property type="entry name" value="ASX_HYDROXYL"/>
    <property type="match status" value="1"/>
</dbReference>
<dbReference type="PROSITE" id="PS01187">
    <property type="entry name" value="EGF_CA"/>
    <property type="match status" value="1"/>
</dbReference>
<feature type="domain" description="EGF-like" evidence="9">
    <location>
        <begin position="398"/>
        <end position="433"/>
    </location>
</feature>
<dbReference type="GO" id="GO:0045202">
    <property type="term" value="C:synapse"/>
    <property type="evidence" value="ECO:0000318"/>
    <property type="project" value="GO_Central"/>
</dbReference>
<dbReference type="PANTHER" id="PTHR12916:SF13">
    <property type="entry name" value="SUSHI, VON WILLEBRAND FACTOR TYPE A, EGF AND PENTRAXIN DOMAIN-CONTAINING PROTEIN 1-LIKE"/>
    <property type="match status" value="1"/>
</dbReference>
<feature type="compositionally biased region" description="Basic and acidic residues" evidence="7">
    <location>
        <begin position="47"/>
        <end position="134"/>
    </location>
</feature>
<evidence type="ECO:0000259" key="9">
    <source>
        <dbReference type="PROSITE" id="PS50026"/>
    </source>
</evidence>
<dbReference type="InterPro" id="IPR001881">
    <property type="entry name" value="EGF-like_Ca-bd_dom"/>
</dbReference>
<keyword evidence="8" id="KW-0812">Transmembrane</keyword>
<feature type="compositionally biased region" description="Basic and acidic residues" evidence="7">
    <location>
        <begin position="154"/>
        <end position="178"/>
    </location>
</feature>
<dbReference type="InterPro" id="IPR009030">
    <property type="entry name" value="Growth_fac_rcpt_cys_sf"/>
</dbReference>
<feature type="region of interest" description="Disordered" evidence="7">
    <location>
        <begin position="1"/>
        <end position="134"/>
    </location>
</feature>
<dbReference type="Proteomes" id="UP000001554">
    <property type="component" value="Chromosome 14"/>
</dbReference>
<evidence type="ECO:0000313" key="11">
    <source>
        <dbReference type="RefSeq" id="XP_035696743.1"/>
    </source>
</evidence>
<dbReference type="Gene3D" id="2.10.25.10">
    <property type="entry name" value="Laminin"/>
    <property type="match status" value="2"/>
</dbReference>
<evidence type="ECO:0000313" key="10">
    <source>
        <dbReference type="Proteomes" id="UP000001554"/>
    </source>
</evidence>
<dbReference type="GO" id="GO:0072534">
    <property type="term" value="C:perineuronal net"/>
    <property type="evidence" value="ECO:0000318"/>
    <property type="project" value="GO_Central"/>
</dbReference>